<dbReference type="WBParaSite" id="nRc.2.0.1.t45840-RA">
    <property type="protein sequence ID" value="nRc.2.0.1.t45840-RA"/>
    <property type="gene ID" value="nRc.2.0.1.g45840"/>
</dbReference>
<evidence type="ECO:0000313" key="2">
    <source>
        <dbReference type="WBParaSite" id="nRc.2.0.1.t45840-RA"/>
    </source>
</evidence>
<dbReference type="AlphaFoldDB" id="A0A915L425"/>
<keyword evidence="1" id="KW-1185">Reference proteome</keyword>
<name>A0A915L425_ROMCU</name>
<accession>A0A915L425</accession>
<evidence type="ECO:0000313" key="1">
    <source>
        <dbReference type="Proteomes" id="UP000887565"/>
    </source>
</evidence>
<protein>
    <submittedName>
        <fullName evidence="2">ShKT domain-containing protein</fullName>
    </submittedName>
</protein>
<dbReference type="Proteomes" id="UP000887565">
    <property type="component" value="Unplaced"/>
</dbReference>
<proteinExistence type="predicted"/>
<reference evidence="2" key="1">
    <citation type="submission" date="2022-11" db="UniProtKB">
        <authorList>
            <consortium name="WormBaseParasite"/>
        </authorList>
    </citation>
    <scope>IDENTIFICATION</scope>
</reference>
<sequence>MNFVYGCKQYTDRDRMILCKLHNRRGAMVCPRRDRYGYCQRAAKDENQCWRRPGLFQMNCPVACGNCEGHCYNSPYENELCQYIADNRKIVFNRPKDCKNRTNIK</sequence>
<organism evidence="1 2">
    <name type="scientific">Romanomermis culicivorax</name>
    <name type="common">Nematode worm</name>
    <dbReference type="NCBI Taxonomy" id="13658"/>
    <lineage>
        <taxon>Eukaryota</taxon>
        <taxon>Metazoa</taxon>
        <taxon>Ecdysozoa</taxon>
        <taxon>Nematoda</taxon>
        <taxon>Enoplea</taxon>
        <taxon>Dorylaimia</taxon>
        <taxon>Mermithida</taxon>
        <taxon>Mermithoidea</taxon>
        <taxon>Mermithidae</taxon>
        <taxon>Romanomermis</taxon>
    </lineage>
</organism>